<name>A0A5B0SI50_PUCGR</name>
<feature type="region of interest" description="Disordered" evidence="1">
    <location>
        <begin position="1"/>
        <end position="26"/>
    </location>
</feature>
<proteinExistence type="predicted"/>
<evidence type="ECO:0000313" key="2">
    <source>
        <dbReference type="EMBL" id="KAA1137641.1"/>
    </source>
</evidence>
<accession>A0A5B0SI50</accession>
<comment type="caution">
    <text evidence="2">The sequence shown here is derived from an EMBL/GenBank/DDBJ whole genome shotgun (WGS) entry which is preliminary data.</text>
</comment>
<dbReference type="EMBL" id="VDEP01000006">
    <property type="protein sequence ID" value="KAA1137641.1"/>
    <property type="molecule type" value="Genomic_DNA"/>
</dbReference>
<protein>
    <submittedName>
        <fullName evidence="2">Uncharacterized protein</fullName>
    </submittedName>
</protein>
<dbReference type="AlphaFoldDB" id="A0A5B0SI50"/>
<sequence length="51" mass="5706">MTTRGQQAPYGEIDPDRLSPPQGEAGWGCDEFKKKLSSQILRCSPRRTTLV</sequence>
<organism evidence="2 3">
    <name type="scientific">Puccinia graminis f. sp. tritici</name>
    <dbReference type="NCBI Taxonomy" id="56615"/>
    <lineage>
        <taxon>Eukaryota</taxon>
        <taxon>Fungi</taxon>
        <taxon>Dikarya</taxon>
        <taxon>Basidiomycota</taxon>
        <taxon>Pucciniomycotina</taxon>
        <taxon>Pucciniomycetes</taxon>
        <taxon>Pucciniales</taxon>
        <taxon>Pucciniaceae</taxon>
        <taxon>Puccinia</taxon>
    </lineage>
</organism>
<evidence type="ECO:0000256" key="1">
    <source>
        <dbReference type="SAM" id="MobiDB-lite"/>
    </source>
</evidence>
<dbReference type="Proteomes" id="UP000325313">
    <property type="component" value="Unassembled WGS sequence"/>
</dbReference>
<reference evidence="2 3" key="1">
    <citation type="submission" date="2019-05" db="EMBL/GenBank/DDBJ databases">
        <title>Emergence of the Ug99 lineage of the wheat stem rust pathogen through somatic hybridization.</title>
        <authorList>
            <person name="Li F."/>
            <person name="Upadhyaya N.M."/>
            <person name="Sperschneider J."/>
            <person name="Matny O."/>
            <person name="Nguyen-Phuc H."/>
            <person name="Mago R."/>
            <person name="Raley C."/>
            <person name="Miller M.E."/>
            <person name="Silverstein K.A.T."/>
            <person name="Henningsen E."/>
            <person name="Hirsch C.D."/>
            <person name="Visser B."/>
            <person name="Pretorius Z.A."/>
            <person name="Steffenson B.J."/>
            <person name="Schwessinger B."/>
            <person name="Dodds P.N."/>
            <person name="Figueroa M."/>
        </authorList>
    </citation>
    <scope>NUCLEOTIDE SEQUENCE [LARGE SCALE GENOMIC DNA]</scope>
    <source>
        <strain evidence="2 3">Ug99</strain>
    </source>
</reference>
<gene>
    <name evidence="2" type="ORF">PGTUg99_017428</name>
</gene>
<evidence type="ECO:0000313" key="3">
    <source>
        <dbReference type="Proteomes" id="UP000325313"/>
    </source>
</evidence>